<protein>
    <submittedName>
        <fullName evidence="1">Uncharacterized protein</fullName>
    </submittedName>
</protein>
<proteinExistence type="predicted"/>
<dbReference type="AlphaFoldDB" id="A0A6C0JES3"/>
<reference evidence="1" key="1">
    <citation type="journal article" date="2020" name="Nature">
        <title>Giant virus diversity and host interactions through global metagenomics.</title>
        <authorList>
            <person name="Schulz F."/>
            <person name="Roux S."/>
            <person name="Paez-Espino D."/>
            <person name="Jungbluth S."/>
            <person name="Walsh D.A."/>
            <person name="Denef V.J."/>
            <person name="McMahon K.D."/>
            <person name="Konstantinidis K.T."/>
            <person name="Eloe-Fadrosh E.A."/>
            <person name="Kyrpides N.C."/>
            <person name="Woyke T."/>
        </authorList>
    </citation>
    <scope>NUCLEOTIDE SEQUENCE</scope>
    <source>
        <strain evidence="1">GVMAG-M-3300025880-75</strain>
    </source>
</reference>
<name>A0A6C0JES3_9ZZZZ</name>
<dbReference type="EMBL" id="MN740355">
    <property type="protein sequence ID" value="QHU02258.1"/>
    <property type="molecule type" value="Genomic_DNA"/>
</dbReference>
<evidence type="ECO:0000313" key="1">
    <source>
        <dbReference type="EMBL" id="QHU02258.1"/>
    </source>
</evidence>
<sequence>MESIPTYKRITKKSKKKNDVYLGNIIEEYCLKRNQFNPQKASPDMFNKKLQHRMQSYYNTLYTLSSSPSKY</sequence>
<accession>A0A6C0JES3</accession>
<organism evidence="1">
    <name type="scientific">viral metagenome</name>
    <dbReference type="NCBI Taxonomy" id="1070528"/>
    <lineage>
        <taxon>unclassified sequences</taxon>
        <taxon>metagenomes</taxon>
        <taxon>organismal metagenomes</taxon>
    </lineage>
</organism>